<dbReference type="PATRIC" id="fig|1454004.3.peg.1739"/>
<dbReference type="Gene3D" id="3.40.50.10540">
    <property type="entry name" value="Crotonobetainyl-coa:carnitine coa-transferase, domain 1"/>
    <property type="match status" value="1"/>
</dbReference>
<dbReference type="GO" id="GO:0033877">
    <property type="term" value="F:succinyl-CoA:(R)-benzylsuccinate CoA-transferase activity"/>
    <property type="evidence" value="ECO:0007669"/>
    <property type="project" value="UniProtKB-EC"/>
</dbReference>
<evidence type="ECO:0000313" key="2">
    <source>
        <dbReference type="Proteomes" id="UP000022141"/>
    </source>
</evidence>
<dbReference type="SUPFAM" id="SSF89796">
    <property type="entry name" value="CoA-transferase family III (CaiB/BaiF)"/>
    <property type="match status" value="1"/>
</dbReference>
<dbReference type="Gene3D" id="3.30.1540.10">
    <property type="entry name" value="formyl-coa transferase, domain 3"/>
    <property type="match status" value="1"/>
</dbReference>
<dbReference type="PANTHER" id="PTHR48228">
    <property type="entry name" value="SUCCINYL-COA--D-CITRAMALATE COA-TRANSFERASE"/>
    <property type="match status" value="1"/>
</dbReference>
<dbReference type="InterPro" id="IPR044855">
    <property type="entry name" value="CoA-Trfase_III_dom3_sf"/>
</dbReference>
<reference evidence="1" key="1">
    <citation type="submission" date="2014-02" db="EMBL/GenBank/DDBJ databases">
        <title>Expanding our view of genomic diversity in Candidatus Accumulibacter clades.</title>
        <authorList>
            <person name="Skennerton C.T."/>
            <person name="Barr J.J."/>
            <person name="Slater F.R."/>
            <person name="Bond P.L."/>
            <person name="Tyson G.W."/>
        </authorList>
    </citation>
    <scope>NUCLEOTIDE SEQUENCE [LARGE SCALE GENOMIC DNA]</scope>
</reference>
<name>A0A011P2G9_ACCRE</name>
<sequence>MHLGDLGADVIKIEDTGGGDYARTAGAVHGKTSYFELVNRNKRSLTLDLKQSAGVEAFMRLAANADVIVEGFRPGVVDKLGVGYQAVAAINPRIVYCAITGYGQDGPYRDRAGHDLNYLAYSGLLDQIGVAGSAPAIPNFQIGDLLGGSLSALIGLLAGVVDARTSGRGRYVDVSMTDAVFAHTLFPLLAVLDRGHAVPRGEDLLSGGMPSYGVYATSDGRHLAVSAMEPKFWQTLCDTLDRPDLRPCAFATGAEGQRIRGELEAIFARRSLAEWTAVFDGADCCVAPVLRLEESVDNAQLRAREMIVEVAGVKQFAPPFKISEHPFVARHGAPGAGEHSAEILGEAGFSAGEIATLRAQQVI</sequence>
<dbReference type="eggNOG" id="COG1804">
    <property type="taxonomic scope" value="Bacteria"/>
</dbReference>
<keyword evidence="1" id="KW-0808">Transferase</keyword>
<accession>A0A011P2G9</accession>
<keyword evidence="2" id="KW-1185">Reference proteome</keyword>
<dbReference type="InterPro" id="IPR050509">
    <property type="entry name" value="CoA-transferase_III"/>
</dbReference>
<dbReference type="AlphaFoldDB" id="A0A011P2G9"/>
<protein>
    <submittedName>
        <fullName evidence="1">Succinyl-CoA:(R)-benzylsuccinate CoA-transferase subunit BbsF</fullName>
        <ecNumber evidence="1">2.8.3.15</ecNumber>
    </submittedName>
</protein>
<dbReference type="InterPro" id="IPR023606">
    <property type="entry name" value="CoA-Trfase_III_dom_1_sf"/>
</dbReference>
<dbReference type="PANTHER" id="PTHR48228:SF5">
    <property type="entry name" value="ALPHA-METHYLACYL-COA RACEMASE"/>
    <property type="match status" value="1"/>
</dbReference>
<dbReference type="EC" id="2.8.3.15" evidence="1"/>
<organism evidence="1 2">
    <name type="scientific">Accumulibacter regalis</name>
    <dbReference type="NCBI Taxonomy" id="522306"/>
    <lineage>
        <taxon>Bacteria</taxon>
        <taxon>Pseudomonadati</taxon>
        <taxon>Pseudomonadota</taxon>
        <taxon>Betaproteobacteria</taxon>
        <taxon>Candidatus Accumulibacter</taxon>
    </lineage>
</organism>
<dbReference type="Pfam" id="PF02515">
    <property type="entry name" value="CoA_transf_3"/>
    <property type="match status" value="1"/>
</dbReference>
<proteinExistence type="predicted"/>
<dbReference type="InterPro" id="IPR003673">
    <property type="entry name" value="CoA-Trfase_fam_III"/>
</dbReference>
<dbReference type="EMBL" id="JEMY01000018">
    <property type="protein sequence ID" value="EXI89178.1"/>
    <property type="molecule type" value="Genomic_DNA"/>
</dbReference>
<dbReference type="Proteomes" id="UP000022141">
    <property type="component" value="Unassembled WGS sequence"/>
</dbReference>
<comment type="caution">
    <text evidence="1">The sequence shown here is derived from an EMBL/GenBank/DDBJ whole genome shotgun (WGS) entry which is preliminary data.</text>
</comment>
<gene>
    <name evidence="1" type="primary">bbsF</name>
    <name evidence="1" type="ORF">AW11_01688</name>
</gene>
<evidence type="ECO:0000313" key="1">
    <source>
        <dbReference type="EMBL" id="EXI89178.1"/>
    </source>
</evidence>
<dbReference type="STRING" id="1454004.AW11_01688"/>